<dbReference type="AlphaFoldDB" id="A0A9W8ICH8"/>
<dbReference type="PANTHER" id="PTHR15371:SF0">
    <property type="entry name" value="SD19278P"/>
    <property type="match status" value="1"/>
</dbReference>
<accession>A0A9W8ICH8</accession>
<evidence type="ECO:0000313" key="8">
    <source>
        <dbReference type="Proteomes" id="UP001139887"/>
    </source>
</evidence>
<dbReference type="Pfam" id="PF02466">
    <property type="entry name" value="Tim17"/>
    <property type="match status" value="1"/>
</dbReference>
<dbReference type="GO" id="GO:0008320">
    <property type="term" value="F:protein transmembrane transporter activity"/>
    <property type="evidence" value="ECO:0007669"/>
    <property type="project" value="TreeGrafter"/>
</dbReference>
<keyword evidence="4 6" id="KW-0472">Membrane</keyword>
<evidence type="ECO:0000256" key="4">
    <source>
        <dbReference type="ARBA" id="ARBA00023136"/>
    </source>
</evidence>
<keyword evidence="8" id="KW-1185">Reference proteome</keyword>
<feature type="region of interest" description="Disordered" evidence="5">
    <location>
        <begin position="1"/>
        <end position="25"/>
    </location>
</feature>
<evidence type="ECO:0000256" key="6">
    <source>
        <dbReference type="SAM" id="Phobius"/>
    </source>
</evidence>
<gene>
    <name evidence="7" type="primary">TIM23</name>
    <name evidence="7" type="ORF">IWW36_004258</name>
</gene>
<dbReference type="Proteomes" id="UP001139887">
    <property type="component" value="Unassembled WGS sequence"/>
</dbReference>
<protein>
    <submittedName>
        <fullName evidence="7">Mitochondrial import inner membrane translocase subunit tim23</fullName>
    </submittedName>
</protein>
<dbReference type="GO" id="GO:0005744">
    <property type="term" value="C:TIM23 mitochondrial import inner membrane translocase complex"/>
    <property type="evidence" value="ECO:0007669"/>
    <property type="project" value="TreeGrafter"/>
</dbReference>
<sequence>MSIFSVFSRGEASAQEQQQQQEHNAAAHTNTYTTYSPQQTSVPSAPQPPSAASIALDQMQGGVSDILGQVDLSSSKLNPVTNPGGIEYLTIEDGPVHTGGVMPSRGWSDDLCYGTGTMYILGLSTGGAWGFMEGIRAQHGNFKLRLNSVLNSMTRRGPFVGNSLGILAMFYNSINSMLGSYRGVRDQYNNVGAAAISGMLFKIGSGPRASLISALVCSGVVGVYQASVFAYNNYKQKKLDNTMYSPSEPQLSSSANTM</sequence>
<dbReference type="GO" id="GO:0030150">
    <property type="term" value="P:protein import into mitochondrial matrix"/>
    <property type="evidence" value="ECO:0007669"/>
    <property type="project" value="TreeGrafter"/>
</dbReference>
<dbReference type="OrthoDB" id="159299at2759"/>
<feature type="transmembrane region" description="Helical" evidence="6">
    <location>
        <begin position="209"/>
        <end position="231"/>
    </location>
</feature>
<comment type="caution">
    <text evidence="7">The sequence shown here is derived from an EMBL/GenBank/DDBJ whole genome shotgun (WGS) entry which is preliminary data.</text>
</comment>
<feature type="compositionally biased region" description="Low complexity" evidence="5">
    <location>
        <begin position="11"/>
        <end position="25"/>
    </location>
</feature>
<organism evidence="7 8">
    <name type="scientific">Coemansia brasiliensis</name>
    <dbReference type="NCBI Taxonomy" id="2650707"/>
    <lineage>
        <taxon>Eukaryota</taxon>
        <taxon>Fungi</taxon>
        <taxon>Fungi incertae sedis</taxon>
        <taxon>Zoopagomycota</taxon>
        <taxon>Kickxellomycotina</taxon>
        <taxon>Kickxellomycetes</taxon>
        <taxon>Kickxellales</taxon>
        <taxon>Kickxellaceae</taxon>
        <taxon>Coemansia</taxon>
    </lineage>
</organism>
<keyword evidence="3 6" id="KW-1133">Transmembrane helix</keyword>
<name>A0A9W8ICH8_9FUNG</name>
<evidence type="ECO:0000256" key="2">
    <source>
        <dbReference type="ARBA" id="ARBA00022692"/>
    </source>
</evidence>
<evidence type="ECO:0000313" key="7">
    <source>
        <dbReference type="EMBL" id="KAJ2846634.1"/>
    </source>
</evidence>
<reference evidence="7" key="1">
    <citation type="submission" date="2022-07" db="EMBL/GenBank/DDBJ databases">
        <title>Phylogenomic reconstructions and comparative analyses of Kickxellomycotina fungi.</title>
        <authorList>
            <person name="Reynolds N.K."/>
            <person name="Stajich J.E."/>
            <person name="Barry K."/>
            <person name="Grigoriev I.V."/>
            <person name="Crous P."/>
            <person name="Smith M.E."/>
        </authorList>
    </citation>
    <scope>NUCLEOTIDE SEQUENCE</scope>
    <source>
        <strain evidence="7">NRRL 1566</strain>
    </source>
</reference>
<dbReference type="EMBL" id="JANBUW010000491">
    <property type="protein sequence ID" value="KAJ2846634.1"/>
    <property type="molecule type" value="Genomic_DNA"/>
</dbReference>
<evidence type="ECO:0000256" key="1">
    <source>
        <dbReference type="ARBA" id="ARBA00004141"/>
    </source>
</evidence>
<proteinExistence type="predicted"/>
<evidence type="ECO:0000256" key="3">
    <source>
        <dbReference type="ARBA" id="ARBA00022989"/>
    </source>
</evidence>
<comment type="subcellular location">
    <subcellularLocation>
        <location evidence="1">Membrane</location>
        <topology evidence="1">Multi-pass membrane protein</topology>
    </subcellularLocation>
</comment>
<keyword evidence="2 6" id="KW-0812">Transmembrane</keyword>
<evidence type="ECO:0000256" key="5">
    <source>
        <dbReference type="SAM" id="MobiDB-lite"/>
    </source>
</evidence>
<dbReference type="PANTHER" id="PTHR15371">
    <property type="entry name" value="TIM23"/>
    <property type="match status" value="1"/>
</dbReference>
<dbReference type="InterPro" id="IPR045238">
    <property type="entry name" value="Tim23-like"/>
</dbReference>